<name>A0ABW1PJ92_9PSEU</name>
<evidence type="ECO:0000313" key="4">
    <source>
        <dbReference type="Proteomes" id="UP001596220"/>
    </source>
</evidence>
<dbReference type="Proteomes" id="UP001596220">
    <property type="component" value="Unassembled WGS sequence"/>
</dbReference>
<dbReference type="Pfam" id="PF13333">
    <property type="entry name" value="rve_2"/>
    <property type="match status" value="1"/>
</dbReference>
<dbReference type="SUPFAM" id="SSF53098">
    <property type="entry name" value="Ribonuclease H-like"/>
    <property type="match status" value="1"/>
</dbReference>
<dbReference type="PANTHER" id="PTHR46889">
    <property type="entry name" value="TRANSPOSASE INSF FOR INSERTION SEQUENCE IS3B-RELATED"/>
    <property type="match status" value="1"/>
</dbReference>
<evidence type="ECO:0000313" key="3">
    <source>
        <dbReference type="EMBL" id="MFC6094907.1"/>
    </source>
</evidence>
<dbReference type="EMBL" id="JBHSQO010000082">
    <property type="protein sequence ID" value="MFC6094907.1"/>
    <property type="molecule type" value="Genomic_DNA"/>
</dbReference>
<gene>
    <name evidence="3" type="ORF">ACFP3R_37075</name>
</gene>
<dbReference type="RefSeq" id="WP_380643626.1">
    <property type="nucleotide sequence ID" value="NZ_JBHSQO010000082.1"/>
</dbReference>
<evidence type="ECO:0000256" key="1">
    <source>
        <dbReference type="SAM" id="MobiDB-lite"/>
    </source>
</evidence>
<dbReference type="InterPro" id="IPR012337">
    <property type="entry name" value="RNaseH-like_sf"/>
</dbReference>
<evidence type="ECO:0000259" key="2">
    <source>
        <dbReference type="Pfam" id="PF13333"/>
    </source>
</evidence>
<proteinExistence type="predicted"/>
<reference evidence="4" key="1">
    <citation type="journal article" date="2019" name="Int. J. Syst. Evol. Microbiol.">
        <title>The Global Catalogue of Microorganisms (GCM) 10K type strain sequencing project: providing services to taxonomists for standard genome sequencing and annotation.</title>
        <authorList>
            <consortium name="The Broad Institute Genomics Platform"/>
            <consortium name="The Broad Institute Genome Sequencing Center for Infectious Disease"/>
            <person name="Wu L."/>
            <person name="Ma J."/>
        </authorList>
    </citation>
    <scope>NUCLEOTIDE SEQUENCE [LARGE SCALE GENOMIC DNA]</scope>
    <source>
        <strain evidence="4">CGMCC 4.7246</strain>
    </source>
</reference>
<sequence>MNRDFTAPAPDRLWVADAARIRTGEGAFWLAAVRDAFSDPIVGRQTGDSHDNALVENSFSRLKIEPVHRRSWRTRDEAENELFACIDGFYNTERIQKDLGQLSPDEHEAARHTTQADLATTPASPTAAR</sequence>
<dbReference type="PANTHER" id="PTHR46889:SF4">
    <property type="entry name" value="TRANSPOSASE INSO FOR INSERTION SEQUENCE ELEMENT IS911B-RELATED"/>
    <property type="match status" value="1"/>
</dbReference>
<dbReference type="InterPro" id="IPR050900">
    <property type="entry name" value="Transposase_IS3/IS150/IS904"/>
</dbReference>
<protein>
    <submittedName>
        <fullName evidence="3">IS3 family transposase</fullName>
    </submittedName>
</protein>
<comment type="caution">
    <text evidence="3">The sequence shown here is derived from an EMBL/GenBank/DDBJ whole genome shotgun (WGS) entry which is preliminary data.</text>
</comment>
<accession>A0ABW1PJ92</accession>
<feature type="domain" description="Integrase catalytic" evidence="2">
    <location>
        <begin position="56"/>
        <end position="108"/>
    </location>
</feature>
<organism evidence="3 4">
    <name type="scientific">Saccharothrix lopnurensis</name>
    <dbReference type="NCBI Taxonomy" id="1670621"/>
    <lineage>
        <taxon>Bacteria</taxon>
        <taxon>Bacillati</taxon>
        <taxon>Actinomycetota</taxon>
        <taxon>Actinomycetes</taxon>
        <taxon>Pseudonocardiales</taxon>
        <taxon>Pseudonocardiaceae</taxon>
        <taxon>Saccharothrix</taxon>
    </lineage>
</organism>
<feature type="compositionally biased region" description="Polar residues" evidence="1">
    <location>
        <begin position="112"/>
        <end position="129"/>
    </location>
</feature>
<keyword evidence="4" id="KW-1185">Reference proteome</keyword>
<dbReference type="InterPro" id="IPR001584">
    <property type="entry name" value="Integrase_cat-core"/>
</dbReference>
<feature type="region of interest" description="Disordered" evidence="1">
    <location>
        <begin position="99"/>
        <end position="129"/>
    </location>
</feature>